<dbReference type="EMBL" id="JH000016">
    <property type="protein sequence ID" value="EGW01475.1"/>
    <property type="molecule type" value="Genomic_DNA"/>
</dbReference>
<dbReference type="AlphaFoldDB" id="G3GT46"/>
<dbReference type="InParanoid" id="G3GT46"/>
<feature type="region of interest" description="Disordered" evidence="1">
    <location>
        <begin position="23"/>
        <end position="54"/>
    </location>
</feature>
<protein>
    <submittedName>
        <fullName evidence="2">Uncharacterized protein</fullName>
    </submittedName>
</protein>
<organism evidence="2 3">
    <name type="scientific">Cricetulus griseus</name>
    <name type="common">Chinese hamster</name>
    <name type="synonym">Cricetulus barabensis griseus</name>
    <dbReference type="NCBI Taxonomy" id="10029"/>
    <lineage>
        <taxon>Eukaryota</taxon>
        <taxon>Metazoa</taxon>
        <taxon>Chordata</taxon>
        <taxon>Craniata</taxon>
        <taxon>Vertebrata</taxon>
        <taxon>Euteleostomi</taxon>
        <taxon>Mammalia</taxon>
        <taxon>Eutheria</taxon>
        <taxon>Euarchontoglires</taxon>
        <taxon>Glires</taxon>
        <taxon>Rodentia</taxon>
        <taxon>Myomorpha</taxon>
        <taxon>Muroidea</taxon>
        <taxon>Cricetidae</taxon>
        <taxon>Cricetinae</taxon>
        <taxon>Cricetulus</taxon>
    </lineage>
</organism>
<evidence type="ECO:0000256" key="1">
    <source>
        <dbReference type="SAM" id="MobiDB-lite"/>
    </source>
</evidence>
<sequence length="97" mass="10987">MLPPGDKEAWWFLINSKWRQIIPDHPCGSPGSTEDLTREGGRGQQQWKQRSDCKRLGVASQLALRMKEGSPKQKGTSCKHPDLYSSETHFGHLTLEL</sequence>
<proteinExistence type="predicted"/>
<evidence type="ECO:0000313" key="3">
    <source>
        <dbReference type="Proteomes" id="UP000001075"/>
    </source>
</evidence>
<reference evidence="3" key="1">
    <citation type="journal article" date="2011" name="Nat. Biotechnol.">
        <title>The genomic sequence of the Chinese hamster ovary (CHO)-K1 cell line.</title>
        <authorList>
            <person name="Xu X."/>
            <person name="Nagarajan H."/>
            <person name="Lewis N.E."/>
            <person name="Pan S."/>
            <person name="Cai Z."/>
            <person name="Liu X."/>
            <person name="Chen W."/>
            <person name="Xie M."/>
            <person name="Wang W."/>
            <person name="Hammond S."/>
            <person name="Andersen M.R."/>
            <person name="Neff N."/>
            <person name="Passarelli B."/>
            <person name="Koh W."/>
            <person name="Fan H.C."/>
            <person name="Wang J."/>
            <person name="Gui Y."/>
            <person name="Lee K.H."/>
            <person name="Betenbaugh M.J."/>
            <person name="Quake S.R."/>
            <person name="Famili I."/>
            <person name="Palsson B.O."/>
            <person name="Wang J."/>
        </authorList>
    </citation>
    <scope>NUCLEOTIDE SEQUENCE [LARGE SCALE GENOMIC DNA]</scope>
    <source>
        <strain evidence="3">CHO K1 cell line</strain>
    </source>
</reference>
<dbReference type="Proteomes" id="UP000001075">
    <property type="component" value="Unassembled WGS sequence"/>
</dbReference>
<evidence type="ECO:0000313" key="2">
    <source>
        <dbReference type="EMBL" id="EGW01475.1"/>
    </source>
</evidence>
<accession>G3GT46</accession>
<name>G3GT46_CRIGR</name>
<gene>
    <name evidence="2" type="ORF">I79_000820</name>
</gene>